<comment type="similarity">
    <text evidence="3">Belongs to the DNA glycosylase MPG family.</text>
</comment>
<reference evidence="10 12" key="2">
    <citation type="submission" date="2023-02" db="EMBL/GenBank/DDBJ databases">
        <title>Encephalitozoon hellem ATCC 50451 complete genome.</title>
        <authorList>
            <person name="Mascarenhas dos Santos A.C."/>
            <person name="Julian A.T."/>
            <person name="Pombert J.-F."/>
        </authorList>
    </citation>
    <scope>NUCLEOTIDE SEQUENCE [LARGE SCALE GENOMIC DNA]</scope>
    <source>
        <strain evidence="10 12">ATCC 50451</strain>
    </source>
</reference>
<organism evidence="9 11">
    <name type="scientific">Encephalitozoon hellem</name>
    <name type="common">Microsporidian parasite</name>
    <dbReference type="NCBI Taxonomy" id="27973"/>
    <lineage>
        <taxon>Eukaryota</taxon>
        <taxon>Fungi</taxon>
        <taxon>Fungi incertae sedis</taxon>
        <taxon>Microsporidia</taxon>
        <taxon>Unikaryonidae</taxon>
        <taxon>Encephalitozoon</taxon>
    </lineage>
</organism>
<dbReference type="PANTHER" id="PTHR10429:SF0">
    <property type="entry name" value="DNA-3-METHYLADENINE GLYCOSYLASE"/>
    <property type="match status" value="1"/>
</dbReference>
<evidence type="ECO:0000313" key="12">
    <source>
        <dbReference type="Proteomes" id="UP001217963"/>
    </source>
</evidence>
<dbReference type="Proteomes" id="UP001059546">
    <property type="component" value="Chromosome V"/>
</dbReference>
<dbReference type="Proteomes" id="UP001217963">
    <property type="component" value="Chromosome V"/>
</dbReference>
<dbReference type="GO" id="GO:0006284">
    <property type="term" value="P:base-excision repair"/>
    <property type="evidence" value="ECO:0007669"/>
    <property type="project" value="InterPro"/>
</dbReference>
<evidence type="ECO:0000256" key="5">
    <source>
        <dbReference type="ARBA" id="ARBA00022763"/>
    </source>
</evidence>
<reference evidence="9" key="1">
    <citation type="submission" date="2021-05" db="EMBL/GenBank/DDBJ databases">
        <title>Encephalitozoon hellem ATCC 50604 Complete Genome.</title>
        <authorList>
            <person name="Mascarenhas dos Santos A.C."/>
            <person name="Julian A.T."/>
            <person name="Pombert J.-F."/>
        </authorList>
    </citation>
    <scope>NUCLEOTIDE SEQUENCE</scope>
    <source>
        <strain evidence="9">ATCC 50604</strain>
    </source>
</reference>
<dbReference type="AlphaFoldDB" id="A0A9Q9C463"/>
<dbReference type="InterPro" id="IPR011034">
    <property type="entry name" value="Formyl_transferase-like_C_sf"/>
</dbReference>
<dbReference type="Pfam" id="PF02245">
    <property type="entry name" value="Pur_DNA_glyco"/>
    <property type="match status" value="1"/>
</dbReference>
<protein>
    <recommendedName>
        <fullName evidence="4">DNA-3-methyladenine glycosylase II</fullName>
        <ecNumber evidence="4">3.2.2.21</ecNumber>
    </recommendedName>
    <alternativeName>
        <fullName evidence="8">3-methyladenine DNA glycosidase</fullName>
    </alternativeName>
</protein>
<evidence type="ECO:0000313" key="10">
    <source>
        <dbReference type="EMBL" id="WEL38718.1"/>
    </source>
</evidence>
<dbReference type="HAMAP" id="MF_00527">
    <property type="entry name" value="3MGH"/>
    <property type="match status" value="1"/>
</dbReference>
<evidence type="ECO:0000256" key="7">
    <source>
        <dbReference type="ARBA" id="ARBA00023204"/>
    </source>
</evidence>
<gene>
    <name evidence="9" type="ORF">GPU96_05g10020</name>
    <name evidence="10" type="ORF">PFJ87_05g01890</name>
</gene>
<dbReference type="GO" id="GO:0003905">
    <property type="term" value="F:alkylbase DNA N-glycosylase activity"/>
    <property type="evidence" value="ECO:0007669"/>
    <property type="project" value="UniProtKB-EC"/>
</dbReference>
<evidence type="ECO:0000256" key="4">
    <source>
        <dbReference type="ARBA" id="ARBA00012000"/>
    </source>
</evidence>
<keyword evidence="5" id="KW-0227">DNA damage</keyword>
<keyword evidence="7" id="KW-0234">DNA repair</keyword>
<proteinExistence type="inferred from homology"/>
<dbReference type="SUPFAM" id="SSF50486">
    <property type="entry name" value="FMT C-terminal domain-like"/>
    <property type="match status" value="1"/>
</dbReference>
<dbReference type="EC" id="3.2.2.21" evidence="4"/>
<dbReference type="CDD" id="cd00540">
    <property type="entry name" value="AAG"/>
    <property type="match status" value="1"/>
</dbReference>
<accession>A0A9Q9C463</accession>
<dbReference type="InterPro" id="IPR003180">
    <property type="entry name" value="MPG"/>
</dbReference>
<dbReference type="PANTHER" id="PTHR10429">
    <property type="entry name" value="DNA-3-METHYLADENINE GLYCOSYLASE"/>
    <property type="match status" value="1"/>
</dbReference>
<evidence type="ECO:0000256" key="8">
    <source>
        <dbReference type="ARBA" id="ARBA00033426"/>
    </source>
</evidence>
<sequence>MDRNYNAYIHRPQEMEVPCVELAKKLLGKILCRRVKGKIIKGMIVETEAYIGQEDRACHGYGGRKTERNLAMYMRAGTCYVYRIYGKYECFNISSMEDGAGVLIRAVEPLCGISEMRMLRGKEVKDRDIANGPSKLCIAMGITRKEIDKEWIMKSSKIWLEEGMEISDSEIISGKRIGIRNCGEWEEKKLRFYIKDNEFVSCIRRIRQSK</sequence>
<name>A0A9Q9C463_ENCHE</name>
<dbReference type="EMBL" id="CP119066">
    <property type="protein sequence ID" value="WEL38718.1"/>
    <property type="molecule type" value="Genomic_DNA"/>
</dbReference>
<dbReference type="GO" id="GO:0003677">
    <property type="term" value="F:DNA binding"/>
    <property type="evidence" value="ECO:0007669"/>
    <property type="project" value="InterPro"/>
</dbReference>
<evidence type="ECO:0000256" key="2">
    <source>
        <dbReference type="ARBA" id="ARBA00002421"/>
    </source>
</evidence>
<evidence type="ECO:0000313" key="11">
    <source>
        <dbReference type="Proteomes" id="UP001059546"/>
    </source>
</evidence>
<dbReference type="OrthoDB" id="5568149at2759"/>
<evidence type="ECO:0000256" key="3">
    <source>
        <dbReference type="ARBA" id="ARBA00009232"/>
    </source>
</evidence>
<dbReference type="NCBIfam" id="TIGR00567">
    <property type="entry name" value="3mg"/>
    <property type="match status" value="1"/>
</dbReference>
<keyword evidence="6" id="KW-0378">Hydrolase</keyword>
<comment type="catalytic activity">
    <reaction evidence="1">
        <text>Hydrolysis of alkylated DNA, releasing 3-methyladenine, 3-methylguanine, 7-methylguanine and 7-methyladenine.</text>
        <dbReference type="EC" id="3.2.2.21"/>
    </reaction>
</comment>
<evidence type="ECO:0000256" key="6">
    <source>
        <dbReference type="ARBA" id="ARBA00022801"/>
    </source>
</evidence>
<evidence type="ECO:0000313" key="9">
    <source>
        <dbReference type="EMBL" id="UTX43260.1"/>
    </source>
</evidence>
<dbReference type="Gene3D" id="3.10.300.10">
    <property type="entry name" value="Methylpurine-DNA glycosylase (MPG)"/>
    <property type="match status" value="1"/>
</dbReference>
<dbReference type="InterPro" id="IPR036995">
    <property type="entry name" value="MPG_sf"/>
</dbReference>
<comment type="function">
    <text evidence="2">Hydrolysis of the deoxyribose N-glycosidic bond to excise 3-methyladenine, and 7-methylguanine from the damaged DNA polymer formed by alkylation lesions.</text>
</comment>
<dbReference type="EMBL" id="CP075151">
    <property type="protein sequence ID" value="UTX43260.1"/>
    <property type="molecule type" value="Genomic_DNA"/>
</dbReference>
<evidence type="ECO:0000256" key="1">
    <source>
        <dbReference type="ARBA" id="ARBA00000086"/>
    </source>
</evidence>
<dbReference type="FunFam" id="3.10.300.10:FF:000001">
    <property type="entry name" value="Putative 3-methyladenine DNA glycosylase"/>
    <property type="match status" value="1"/>
</dbReference>
<keyword evidence="12" id="KW-1185">Reference proteome</keyword>